<dbReference type="GO" id="GO:0005829">
    <property type="term" value="C:cytosol"/>
    <property type="evidence" value="ECO:0007669"/>
    <property type="project" value="TreeGrafter"/>
</dbReference>
<protein>
    <submittedName>
        <fullName evidence="5">Beta-galactosidase</fullName>
    </submittedName>
</protein>
<dbReference type="OrthoDB" id="9765195at2"/>
<comment type="similarity">
    <text evidence="1 4">Belongs to the glycosyl hydrolase 1 family.</text>
</comment>
<reference evidence="5" key="1">
    <citation type="journal article" date="2014" name="Genome Announc.">
        <title>Draft Genome Sequences of Three Alkaliphilic Bacillus Strains, Bacillus wakoensis JCM 9140T, Bacillus akibai JCM 9157T, and Bacillus hemicellulosilyticus JCM 9152T.</title>
        <authorList>
            <person name="Yuki M."/>
            <person name="Oshima K."/>
            <person name="Suda W."/>
            <person name="Oshida Y."/>
            <person name="Kitamura K."/>
            <person name="Iida T."/>
            <person name="Hattori M."/>
            <person name="Ohkuma M."/>
        </authorList>
    </citation>
    <scope>NUCLEOTIDE SEQUENCE [LARGE SCALE GENOMIC DNA]</scope>
    <source>
        <strain evidence="5">JCM 9152</strain>
    </source>
</reference>
<sequence length="433" mass="49826">MKPFSNEFMMGAATAAHQVEGNNVNSDFWAMENVPNSMYKEPSLDAVDHYNRFKEDIQLLVDAGLNTYRFSIEWARIEPTKGSFDHNEIDHYRAVLEYCHEKSVTPIVTLHHFSSPKWVITEGGWESESTIGYFEKYSRYVVTELGDLIPYICTINEANMGKQIAKIMKRMSGSHTNSSEKKESNGDIQVGLNVEVKEKMEKYYRALGAEFGMDPRNIQTFHNPRTENGERIIMNCHEAARKAIKEVNPTIKVGITFSLYDHQALPGGEKFVLQEQHEDFLDYLPYIQDDDFLGVQNYSRKIHGANGYIKPDENTRLTKMGYEYYPEALGNVIRFVSKHWNKPIIVTENGLSTDNDEERVEFIERALAGVQDCMDEGIQILGYTYWSLLDNFEWQLGYDQTFGLIAVDRTTQTRYPKESLSFLGEIKKTGIIK</sequence>
<dbReference type="RefSeq" id="WP_035345324.1">
    <property type="nucleotide sequence ID" value="NZ_BAUU01000020.1"/>
</dbReference>
<accession>W4QI21</accession>
<name>W4QI21_9BACI</name>
<evidence type="ECO:0000256" key="4">
    <source>
        <dbReference type="RuleBase" id="RU003690"/>
    </source>
</evidence>
<organism evidence="5 6">
    <name type="scientific">Halalkalibacter hemicellulosilyticusJCM 9152</name>
    <dbReference type="NCBI Taxonomy" id="1236971"/>
    <lineage>
        <taxon>Bacteria</taxon>
        <taxon>Bacillati</taxon>
        <taxon>Bacillota</taxon>
        <taxon>Bacilli</taxon>
        <taxon>Bacillales</taxon>
        <taxon>Bacillaceae</taxon>
        <taxon>Halalkalibacter</taxon>
    </lineage>
</organism>
<dbReference type="AlphaFoldDB" id="W4QI21"/>
<dbReference type="PANTHER" id="PTHR10353:SF36">
    <property type="entry name" value="LP05116P"/>
    <property type="match status" value="1"/>
</dbReference>
<dbReference type="InterPro" id="IPR001360">
    <property type="entry name" value="Glyco_hydro_1"/>
</dbReference>
<evidence type="ECO:0000313" key="5">
    <source>
        <dbReference type="EMBL" id="GAE31542.1"/>
    </source>
</evidence>
<comment type="caution">
    <text evidence="5">The sequence shown here is derived from an EMBL/GenBank/DDBJ whole genome shotgun (WGS) entry which is preliminary data.</text>
</comment>
<dbReference type="PANTHER" id="PTHR10353">
    <property type="entry name" value="GLYCOSYL HYDROLASE"/>
    <property type="match status" value="1"/>
</dbReference>
<proteinExistence type="inferred from homology"/>
<evidence type="ECO:0000256" key="3">
    <source>
        <dbReference type="ARBA" id="ARBA00023295"/>
    </source>
</evidence>
<dbReference type="STRING" id="1236971.JCM9152_3016"/>
<dbReference type="GO" id="GO:0016052">
    <property type="term" value="P:carbohydrate catabolic process"/>
    <property type="evidence" value="ECO:0007669"/>
    <property type="project" value="TreeGrafter"/>
</dbReference>
<dbReference type="InterPro" id="IPR017853">
    <property type="entry name" value="GH"/>
</dbReference>
<dbReference type="SUPFAM" id="SSF51445">
    <property type="entry name" value="(Trans)glycosidases"/>
    <property type="match status" value="1"/>
</dbReference>
<gene>
    <name evidence="5" type="ORF">JCM9152_3016</name>
</gene>
<dbReference type="Pfam" id="PF00232">
    <property type="entry name" value="Glyco_hydro_1"/>
    <property type="match status" value="1"/>
</dbReference>
<evidence type="ECO:0000256" key="1">
    <source>
        <dbReference type="ARBA" id="ARBA00010838"/>
    </source>
</evidence>
<dbReference type="Proteomes" id="UP000018895">
    <property type="component" value="Unassembled WGS sequence"/>
</dbReference>
<dbReference type="PRINTS" id="PR00131">
    <property type="entry name" value="GLHYDRLASE1"/>
</dbReference>
<keyword evidence="6" id="KW-1185">Reference proteome</keyword>
<evidence type="ECO:0000256" key="2">
    <source>
        <dbReference type="ARBA" id="ARBA00022801"/>
    </source>
</evidence>
<keyword evidence="3" id="KW-0326">Glycosidase</keyword>
<dbReference type="Gene3D" id="3.20.20.80">
    <property type="entry name" value="Glycosidases"/>
    <property type="match status" value="1"/>
</dbReference>
<dbReference type="EMBL" id="BAUU01000020">
    <property type="protein sequence ID" value="GAE31542.1"/>
    <property type="molecule type" value="Genomic_DNA"/>
</dbReference>
<keyword evidence="2" id="KW-0378">Hydrolase</keyword>
<dbReference type="GO" id="GO:0008422">
    <property type="term" value="F:beta-glucosidase activity"/>
    <property type="evidence" value="ECO:0007669"/>
    <property type="project" value="TreeGrafter"/>
</dbReference>
<evidence type="ECO:0000313" key="6">
    <source>
        <dbReference type="Proteomes" id="UP000018895"/>
    </source>
</evidence>